<feature type="domain" description="Calcineurin-like phosphoesterase" evidence="1">
    <location>
        <begin position="11"/>
        <end position="175"/>
    </location>
</feature>
<dbReference type="KEGG" id="eaz:JHT90_04495"/>
<dbReference type="SUPFAM" id="SSF56300">
    <property type="entry name" value="Metallo-dependent phosphatases"/>
    <property type="match status" value="1"/>
</dbReference>
<reference evidence="2 3" key="1">
    <citation type="submission" date="2021-01" db="EMBL/GenBank/DDBJ databases">
        <title>Entomomonas sp. F2A isolated from a house cricket (Acheta domesticus).</title>
        <authorList>
            <person name="Spergser J."/>
            <person name="Busse H.-J."/>
        </authorList>
    </citation>
    <scope>NUCLEOTIDE SEQUENCE [LARGE SCALE GENOMIC DNA]</scope>
    <source>
        <strain evidence="2 3">F2A</strain>
    </source>
</reference>
<dbReference type="EMBL" id="CP067393">
    <property type="protein sequence ID" value="QQP86505.1"/>
    <property type="molecule type" value="Genomic_DNA"/>
</dbReference>
<evidence type="ECO:0000259" key="1">
    <source>
        <dbReference type="Pfam" id="PF00149"/>
    </source>
</evidence>
<dbReference type="InterPro" id="IPR029052">
    <property type="entry name" value="Metallo-depent_PP-like"/>
</dbReference>
<evidence type="ECO:0000313" key="3">
    <source>
        <dbReference type="Proteomes" id="UP000595278"/>
    </source>
</evidence>
<dbReference type="InterPro" id="IPR004843">
    <property type="entry name" value="Calcineurin-like_PHP"/>
</dbReference>
<accession>A0A974NGR8</accession>
<sequence>MWLDPKRGYDIIGDIHGCANALSQLLEQLGYIKQDGVWQHPKRMALFLGDIVDRGPHIREALHIVKAMVDKGQAVCLMGNHEYYSLGWFTPRQDNPTKFVHAHNARNRRIITETLQQFEAYPEEWQAFLQWFYTLPLFIDAGRFRLVHAYWDQQLINQFKELCPDEQITPELLQQSADYNSVAYKIFDHLLKGLRLPLLDGQVLVSKDGYARNVFRAKFWADHPQTYEDVVFQPDALPQTAMVTPLTEQQKYSCSVYSVDEPLLFVGHYWCDGMPAPIQNNLACLDYSAVKYGKLVAYRLDDETQIDSNKFVWVNVERPH</sequence>
<dbReference type="PANTHER" id="PTHR42850:SF7">
    <property type="entry name" value="BIS(5'-NUCLEOSYL)-TETRAPHOSPHATASE PRPE [ASYMMETRICAL]"/>
    <property type="match status" value="1"/>
</dbReference>
<proteinExistence type="predicted"/>
<dbReference type="GO" id="GO:0016791">
    <property type="term" value="F:phosphatase activity"/>
    <property type="evidence" value="ECO:0007669"/>
    <property type="project" value="TreeGrafter"/>
</dbReference>
<dbReference type="RefSeq" id="WP_201094648.1">
    <property type="nucleotide sequence ID" value="NZ_CP067393.1"/>
</dbReference>
<dbReference type="GO" id="GO:0005737">
    <property type="term" value="C:cytoplasm"/>
    <property type="evidence" value="ECO:0007669"/>
    <property type="project" value="TreeGrafter"/>
</dbReference>
<dbReference type="PANTHER" id="PTHR42850">
    <property type="entry name" value="METALLOPHOSPHOESTERASE"/>
    <property type="match status" value="1"/>
</dbReference>
<dbReference type="InterPro" id="IPR050126">
    <property type="entry name" value="Ap4A_hydrolase"/>
</dbReference>
<dbReference type="Proteomes" id="UP000595278">
    <property type="component" value="Chromosome"/>
</dbReference>
<organism evidence="2 3">
    <name type="scientific">Entomomonas asaccharolytica</name>
    <dbReference type="NCBI Taxonomy" id="2785331"/>
    <lineage>
        <taxon>Bacteria</taxon>
        <taxon>Pseudomonadati</taxon>
        <taxon>Pseudomonadota</taxon>
        <taxon>Gammaproteobacteria</taxon>
        <taxon>Pseudomonadales</taxon>
        <taxon>Pseudomonadaceae</taxon>
        <taxon>Entomomonas</taxon>
    </lineage>
</organism>
<dbReference type="Gene3D" id="3.60.21.10">
    <property type="match status" value="1"/>
</dbReference>
<keyword evidence="3" id="KW-1185">Reference proteome</keyword>
<protein>
    <submittedName>
        <fullName evidence="2">Metallophosphoesterase</fullName>
    </submittedName>
</protein>
<evidence type="ECO:0000313" key="2">
    <source>
        <dbReference type="EMBL" id="QQP86505.1"/>
    </source>
</evidence>
<dbReference type="AlphaFoldDB" id="A0A974NGR8"/>
<gene>
    <name evidence="2" type="ORF">JHT90_04495</name>
</gene>
<dbReference type="Pfam" id="PF00149">
    <property type="entry name" value="Metallophos"/>
    <property type="match status" value="1"/>
</dbReference>
<name>A0A974NGR8_9GAMM</name>